<keyword evidence="3" id="KW-1185">Reference proteome</keyword>
<evidence type="ECO:0000256" key="1">
    <source>
        <dbReference type="ARBA" id="ARBA00006322"/>
    </source>
</evidence>
<gene>
    <name evidence="2" type="ORF">KGM_206554</name>
</gene>
<dbReference type="eggNOG" id="ENOG502R8EE">
    <property type="taxonomic scope" value="Eukaryota"/>
</dbReference>
<evidence type="ECO:0000313" key="3">
    <source>
        <dbReference type="Proteomes" id="UP000007151"/>
    </source>
</evidence>
<comment type="similarity">
    <text evidence="1">Belongs to the UPF0598 family.</text>
</comment>
<evidence type="ECO:0000313" key="2">
    <source>
        <dbReference type="EMBL" id="OWR53085.1"/>
    </source>
</evidence>
<dbReference type="InterPro" id="IPR028108">
    <property type="entry name" value="DUF4505"/>
</dbReference>
<dbReference type="KEGG" id="dpl:KGM_206554"/>
<dbReference type="Pfam" id="PF14956">
    <property type="entry name" value="DUF4505"/>
    <property type="match status" value="1"/>
</dbReference>
<comment type="caution">
    <text evidence="2">The sequence shown here is derived from an EMBL/GenBank/DDBJ whole genome shotgun (WGS) entry which is preliminary data.</text>
</comment>
<dbReference type="PANTHER" id="PTHR31449:SF3">
    <property type="entry name" value="UPF0598 PROTEIN C8ORF82"/>
    <property type="match status" value="1"/>
</dbReference>
<dbReference type="AlphaFoldDB" id="A0A212FH67"/>
<dbReference type="InParanoid" id="A0A212FH67"/>
<dbReference type="Proteomes" id="UP000007151">
    <property type="component" value="Unassembled WGS sequence"/>
</dbReference>
<name>A0A212FH67_DANPL</name>
<organism evidence="2 3">
    <name type="scientific">Danaus plexippus plexippus</name>
    <dbReference type="NCBI Taxonomy" id="278856"/>
    <lineage>
        <taxon>Eukaryota</taxon>
        <taxon>Metazoa</taxon>
        <taxon>Ecdysozoa</taxon>
        <taxon>Arthropoda</taxon>
        <taxon>Hexapoda</taxon>
        <taxon>Insecta</taxon>
        <taxon>Pterygota</taxon>
        <taxon>Neoptera</taxon>
        <taxon>Endopterygota</taxon>
        <taxon>Lepidoptera</taxon>
        <taxon>Glossata</taxon>
        <taxon>Ditrysia</taxon>
        <taxon>Papilionoidea</taxon>
        <taxon>Nymphalidae</taxon>
        <taxon>Danainae</taxon>
        <taxon>Danaini</taxon>
        <taxon>Danaina</taxon>
        <taxon>Danaus</taxon>
        <taxon>Danaus</taxon>
    </lineage>
</organism>
<dbReference type="EMBL" id="AGBW02008527">
    <property type="protein sequence ID" value="OWR53085.1"/>
    <property type="molecule type" value="Genomic_DNA"/>
</dbReference>
<dbReference type="PANTHER" id="PTHR31449">
    <property type="entry name" value="UPF0598 PROTEIN C8ORF82"/>
    <property type="match status" value="1"/>
</dbReference>
<protein>
    <submittedName>
        <fullName evidence="2">Uncharacterized protein</fullName>
    </submittedName>
</protein>
<proteinExistence type="inferred from homology"/>
<sequence>MLFLDDSKMKNFTSCFKEKKFLEFFFKRIRLNKSGRYEKEFPYISLCGRERNFIRCDDVPIVYTHIVNIDSTDFLLYGYTGDSMKVQFQPEKVYMLPDTGRVYHPADDKYGGVGLIRSKLAIEISKHFTFENGEHNSPTQFTWKDKKYTLDQLWFPQSVEKNYIIRKLFRRHLSPELRSNLSTVRPAHEHATRATHACPFLGLIT</sequence>
<reference evidence="2 3" key="1">
    <citation type="journal article" date="2011" name="Cell">
        <title>The monarch butterfly genome yields insights into long-distance migration.</title>
        <authorList>
            <person name="Zhan S."/>
            <person name="Merlin C."/>
            <person name="Boore J.L."/>
            <person name="Reppert S.M."/>
        </authorList>
    </citation>
    <scope>NUCLEOTIDE SEQUENCE [LARGE SCALE GENOMIC DNA]</scope>
    <source>
        <strain evidence="2">F-2</strain>
    </source>
</reference>
<accession>A0A212FH67</accession>